<sequence>MPSHTIPPELLEAMVQSEAKVREQRRVTQQRYRKKMDQRTKSLENDTLRLQEETHRLELQYNCLISQTPTEETPWSVVAEYYRLFRYGSQVPESTKQALYLNEAQIQTNFLHRTMAQTISVNSGFGIDALLQEWRFVPPMAGDLTVQLLRLEYDDRAAMLATVKVFVTITEDMLRLSFSHLVSTDNRLSPFAEKLLREKIVVPVTVRFEWDNTTAQVVSMHSTPDLFTPFTKVLGNLKDAARVLVNSRLAVALGAAS</sequence>
<evidence type="ECO:0000313" key="1">
    <source>
        <dbReference type="EMBL" id="KAG6954592.1"/>
    </source>
</evidence>
<proteinExistence type="predicted"/>
<evidence type="ECO:0008006" key="3">
    <source>
        <dbReference type="Google" id="ProtNLM"/>
    </source>
</evidence>
<name>A0A8J5M4R1_9STRA</name>
<dbReference type="Proteomes" id="UP000709295">
    <property type="component" value="Unassembled WGS sequence"/>
</dbReference>
<evidence type="ECO:0000313" key="2">
    <source>
        <dbReference type="Proteomes" id="UP000709295"/>
    </source>
</evidence>
<organism evidence="1 2">
    <name type="scientific">Phytophthora aleatoria</name>
    <dbReference type="NCBI Taxonomy" id="2496075"/>
    <lineage>
        <taxon>Eukaryota</taxon>
        <taxon>Sar</taxon>
        <taxon>Stramenopiles</taxon>
        <taxon>Oomycota</taxon>
        <taxon>Peronosporomycetes</taxon>
        <taxon>Peronosporales</taxon>
        <taxon>Peronosporaceae</taxon>
        <taxon>Phytophthora</taxon>
    </lineage>
</organism>
<gene>
    <name evidence="1" type="ORF">JG688_00012271</name>
</gene>
<reference evidence="1" key="1">
    <citation type="submission" date="2021-01" db="EMBL/GenBank/DDBJ databases">
        <title>Phytophthora aleatoria, a newly-described species from Pinus radiata is distinct from Phytophthora cactorum isolates based on comparative genomics.</title>
        <authorList>
            <person name="Mcdougal R."/>
            <person name="Panda P."/>
            <person name="Williams N."/>
            <person name="Studholme D.J."/>
        </authorList>
    </citation>
    <scope>NUCLEOTIDE SEQUENCE</scope>
    <source>
        <strain evidence="1">NZFS 4037</strain>
    </source>
</reference>
<keyword evidence="2" id="KW-1185">Reference proteome</keyword>
<dbReference type="AlphaFoldDB" id="A0A8J5M4R1"/>
<dbReference type="EMBL" id="JAENGY010000932">
    <property type="protein sequence ID" value="KAG6954592.1"/>
    <property type="molecule type" value="Genomic_DNA"/>
</dbReference>
<comment type="caution">
    <text evidence="1">The sequence shown here is derived from an EMBL/GenBank/DDBJ whole genome shotgun (WGS) entry which is preliminary data.</text>
</comment>
<protein>
    <recommendedName>
        <fullName evidence="3">Bzip transcription factor</fullName>
    </recommendedName>
</protein>
<accession>A0A8J5M4R1</accession>